<dbReference type="ExpressionAtlas" id="A0A2K3N1R4">
    <property type="expression patterns" value="baseline"/>
</dbReference>
<organism evidence="2 3">
    <name type="scientific">Trifolium pratense</name>
    <name type="common">Red clover</name>
    <dbReference type="NCBI Taxonomy" id="57577"/>
    <lineage>
        <taxon>Eukaryota</taxon>
        <taxon>Viridiplantae</taxon>
        <taxon>Streptophyta</taxon>
        <taxon>Embryophyta</taxon>
        <taxon>Tracheophyta</taxon>
        <taxon>Spermatophyta</taxon>
        <taxon>Magnoliopsida</taxon>
        <taxon>eudicotyledons</taxon>
        <taxon>Gunneridae</taxon>
        <taxon>Pentapetalae</taxon>
        <taxon>rosids</taxon>
        <taxon>fabids</taxon>
        <taxon>Fabales</taxon>
        <taxon>Fabaceae</taxon>
        <taxon>Papilionoideae</taxon>
        <taxon>50 kb inversion clade</taxon>
        <taxon>NPAAA clade</taxon>
        <taxon>Hologalegina</taxon>
        <taxon>IRL clade</taxon>
        <taxon>Trifolieae</taxon>
        <taxon>Trifolium</taxon>
    </lineage>
</organism>
<evidence type="ECO:0000313" key="3">
    <source>
        <dbReference type="Proteomes" id="UP000236291"/>
    </source>
</evidence>
<dbReference type="AlphaFoldDB" id="A0A2K3N1R4"/>
<feature type="non-terminal residue" evidence="2">
    <location>
        <position position="292"/>
    </location>
</feature>
<comment type="caution">
    <text evidence="2">The sequence shown here is derived from an EMBL/GenBank/DDBJ whole genome shotgun (WGS) entry which is preliminary data.</text>
</comment>
<evidence type="ECO:0000313" key="2">
    <source>
        <dbReference type="EMBL" id="PNX96995.1"/>
    </source>
</evidence>
<protein>
    <recommendedName>
        <fullName evidence="1">Nucleoporin Nup188 N-terminal domain-containing protein</fullName>
    </recommendedName>
</protein>
<feature type="domain" description="Nucleoporin Nup188 N-terminal" evidence="1">
    <location>
        <begin position="36"/>
        <end position="221"/>
    </location>
</feature>
<sequence>MADTTTVDASLWWDSFTILLTELENSSLSSDLPLNLAEKLKENHAWFVDILSCFKPPNQKSKDALNSKKLKIGSQLLNIQPHLKDKALEISSCLLLDEVQSYILVERSIEHNSAAADSTAPEFIHFILVQYYKERQCFLKCIRWILMHAIYIGPVSENNSVKEEAKKLFHDGLESKLVSFLECLLSRSYPEQMDVALFTLWAEETLIEDNLVLDILFLAYYDPFCTCGSEIWKKFGSIYKGILAGGYNLGKLATTTEAQQLSYHVKVQLLLILIETLNLETLLQMVHDETPY</sequence>
<dbReference type="InterPro" id="IPR018864">
    <property type="entry name" value="Nucleoporin_Nup188_N"/>
</dbReference>
<reference evidence="2 3" key="2">
    <citation type="journal article" date="2017" name="Front. Plant Sci.">
        <title>Gene Classification and Mining of Molecular Markers Useful in Red Clover (Trifolium pratense) Breeding.</title>
        <authorList>
            <person name="Istvanek J."/>
            <person name="Dluhosova J."/>
            <person name="Dluhos P."/>
            <person name="Patkova L."/>
            <person name="Nedelnik J."/>
            <person name="Repkova J."/>
        </authorList>
    </citation>
    <scope>NUCLEOTIDE SEQUENCE [LARGE SCALE GENOMIC DNA]</scope>
    <source>
        <strain evidence="3">cv. Tatra</strain>
        <tissue evidence="2">Young leaves</tissue>
    </source>
</reference>
<dbReference type="Proteomes" id="UP000236291">
    <property type="component" value="Unassembled WGS sequence"/>
</dbReference>
<dbReference type="GO" id="GO:0006606">
    <property type="term" value="P:protein import into nucleus"/>
    <property type="evidence" value="ECO:0007669"/>
    <property type="project" value="TreeGrafter"/>
</dbReference>
<dbReference type="STRING" id="57577.A0A2K3N1R4"/>
<dbReference type="GO" id="GO:0044611">
    <property type="term" value="C:nuclear pore inner ring"/>
    <property type="evidence" value="ECO:0007669"/>
    <property type="project" value="TreeGrafter"/>
</dbReference>
<dbReference type="InterPro" id="IPR044840">
    <property type="entry name" value="Nup188"/>
</dbReference>
<gene>
    <name evidence="2" type="ORF">L195_g020213</name>
</gene>
<dbReference type="Pfam" id="PF10487">
    <property type="entry name" value="Nup188_N"/>
    <property type="match status" value="1"/>
</dbReference>
<name>A0A2K3N1R4_TRIPR</name>
<dbReference type="GO" id="GO:0006405">
    <property type="term" value="P:RNA export from nucleus"/>
    <property type="evidence" value="ECO:0007669"/>
    <property type="project" value="TreeGrafter"/>
</dbReference>
<reference evidence="2 3" key="1">
    <citation type="journal article" date="2014" name="Am. J. Bot.">
        <title>Genome assembly and annotation for red clover (Trifolium pratense; Fabaceae).</title>
        <authorList>
            <person name="Istvanek J."/>
            <person name="Jaros M."/>
            <person name="Krenek A."/>
            <person name="Repkova J."/>
        </authorList>
    </citation>
    <scope>NUCLEOTIDE SEQUENCE [LARGE SCALE GENOMIC DNA]</scope>
    <source>
        <strain evidence="3">cv. Tatra</strain>
        <tissue evidence="2">Young leaves</tissue>
    </source>
</reference>
<accession>A0A2K3N1R4</accession>
<dbReference type="PANTHER" id="PTHR31431">
    <property type="entry name" value="NUCLEOPORIN NUP188 HOMOLOG"/>
    <property type="match status" value="1"/>
</dbReference>
<dbReference type="EMBL" id="ASHM01015078">
    <property type="protein sequence ID" value="PNX96995.1"/>
    <property type="molecule type" value="Genomic_DNA"/>
</dbReference>
<proteinExistence type="predicted"/>
<dbReference type="GO" id="GO:0017056">
    <property type="term" value="F:structural constituent of nuclear pore"/>
    <property type="evidence" value="ECO:0007669"/>
    <property type="project" value="InterPro"/>
</dbReference>
<dbReference type="PANTHER" id="PTHR31431:SF1">
    <property type="entry name" value="NUCLEOPORIN NUP188"/>
    <property type="match status" value="1"/>
</dbReference>
<evidence type="ECO:0000259" key="1">
    <source>
        <dbReference type="Pfam" id="PF10487"/>
    </source>
</evidence>